<comment type="caution">
    <text evidence="2">The sequence shown here is derived from an EMBL/GenBank/DDBJ whole genome shotgun (WGS) entry which is preliminary data.</text>
</comment>
<gene>
    <name evidence="2" type="ORF">DI392_19105</name>
</gene>
<feature type="domain" description="Putative DNA-binding" evidence="1">
    <location>
        <begin position="12"/>
        <end position="100"/>
    </location>
</feature>
<dbReference type="RefSeq" id="WP_109321291.1">
    <property type="nucleotide sequence ID" value="NZ_QFWT01000016.1"/>
</dbReference>
<dbReference type="OrthoDB" id="4146344at2"/>
<protein>
    <submittedName>
        <fullName evidence="2">DUF2063 domain-containing protein</fullName>
    </submittedName>
</protein>
<accession>A0A2U3B4W0</accession>
<dbReference type="InterPro" id="IPR018640">
    <property type="entry name" value="DUF2063"/>
</dbReference>
<organism evidence="2 3">
    <name type="scientific">Vibrio albus</name>
    <dbReference type="NCBI Taxonomy" id="2200953"/>
    <lineage>
        <taxon>Bacteria</taxon>
        <taxon>Pseudomonadati</taxon>
        <taxon>Pseudomonadota</taxon>
        <taxon>Gammaproteobacteria</taxon>
        <taxon>Vibrionales</taxon>
        <taxon>Vibrionaceae</taxon>
        <taxon>Vibrio</taxon>
    </lineage>
</organism>
<proteinExistence type="predicted"/>
<dbReference type="InterPro" id="IPR044922">
    <property type="entry name" value="DUF2063_N_sf"/>
</dbReference>
<dbReference type="AlphaFoldDB" id="A0A2U3B4W0"/>
<dbReference type="Proteomes" id="UP000245362">
    <property type="component" value="Unassembled WGS sequence"/>
</dbReference>
<keyword evidence="3" id="KW-1185">Reference proteome</keyword>
<reference evidence="2 3" key="1">
    <citation type="submission" date="2018-05" db="EMBL/GenBank/DDBJ databases">
        <title>Vibrio limimaris sp. nov., isolated from marine sediment.</title>
        <authorList>
            <person name="Li C.-M."/>
        </authorList>
    </citation>
    <scope>NUCLEOTIDE SEQUENCE [LARGE SCALE GENOMIC DNA]</scope>
    <source>
        <strain evidence="2 3">E4404</strain>
    </source>
</reference>
<name>A0A2U3B4W0_9VIBR</name>
<sequence length="261" mass="29242">MNTAADSLTLHQLQSHFSAALRYQETASHCQIEHSTFSNDEKLQIYRNNFVISLTEALATTYPIVQLLVGNECFMQLARQHVLISPPKEGNVWGYGAGFSHTIRETEAVVSAVPYLPDIALLEWAIDTLIRDSQTDNCSAPHYPLNDINQVKVELQPYIQLRSIKNMTPFESDFSVFSVRNAILTDSFSGVDPNQTERGVIVYLPLAPEKITTHILSDQQYRLLTDIHHNTCLGDINPELLTELNSLVQLGLITGFTVGEK</sequence>
<evidence type="ECO:0000259" key="1">
    <source>
        <dbReference type="Pfam" id="PF09836"/>
    </source>
</evidence>
<evidence type="ECO:0000313" key="3">
    <source>
        <dbReference type="Proteomes" id="UP000245362"/>
    </source>
</evidence>
<dbReference type="EMBL" id="QFWT01000016">
    <property type="protein sequence ID" value="PWI31755.1"/>
    <property type="molecule type" value="Genomic_DNA"/>
</dbReference>
<evidence type="ECO:0000313" key="2">
    <source>
        <dbReference type="EMBL" id="PWI31755.1"/>
    </source>
</evidence>
<dbReference type="Pfam" id="PF09836">
    <property type="entry name" value="DUF2063"/>
    <property type="match status" value="1"/>
</dbReference>
<dbReference type="Gene3D" id="1.10.150.690">
    <property type="entry name" value="DUF2063"/>
    <property type="match status" value="1"/>
</dbReference>